<keyword evidence="7 10" id="KW-1133">Transmembrane helix</keyword>
<keyword evidence="9 11" id="KW-0012">Acyltransferase</keyword>
<evidence type="ECO:0000256" key="10">
    <source>
        <dbReference type="SAM" id="Phobius"/>
    </source>
</evidence>
<evidence type="ECO:0000313" key="11">
    <source>
        <dbReference type="EMBL" id="VAW35884.1"/>
    </source>
</evidence>
<dbReference type="AlphaFoldDB" id="A0A3B0VWX9"/>
<proteinExistence type="predicted"/>
<dbReference type="NCBIfam" id="TIGR02207">
    <property type="entry name" value="lipid_A_htrB"/>
    <property type="match status" value="1"/>
</dbReference>
<dbReference type="PANTHER" id="PTHR30606">
    <property type="entry name" value="LIPID A BIOSYNTHESIS LAUROYL ACYLTRANSFERASE"/>
    <property type="match status" value="1"/>
</dbReference>
<name>A0A3B0VWX9_9ZZZZ</name>
<dbReference type="InterPro" id="IPR004960">
    <property type="entry name" value="LipA_acyltrans"/>
</dbReference>
<dbReference type="CDD" id="cd07984">
    <property type="entry name" value="LPLAT_LABLAT-like"/>
    <property type="match status" value="1"/>
</dbReference>
<evidence type="ECO:0000256" key="3">
    <source>
        <dbReference type="ARBA" id="ARBA00022519"/>
    </source>
</evidence>
<keyword evidence="2" id="KW-1003">Cell membrane</keyword>
<evidence type="ECO:0000256" key="1">
    <source>
        <dbReference type="ARBA" id="ARBA00004533"/>
    </source>
</evidence>
<reference evidence="11" key="1">
    <citation type="submission" date="2018-06" db="EMBL/GenBank/DDBJ databases">
        <authorList>
            <person name="Zhirakovskaya E."/>
        </authorList>
    </citation>
    <scope>NUCLEOTIDE SEQUENCE</scope>
</reference>
<evidence type="ECO:0000256" key="8">
    <source>
        <dbReference type="ARBA" id="ARBA00023136"/>
    </source>
</evidence>
<evidence type="ECO:0000256" key="9">
    <source>
        <dbReference type="ARBA" id="ARBA00023315"/>
    </source>
</evidence>
<evidence type="ECO:0000256" key="4">
    <source>
        <dbReference type="ARBA" id="ARBA00022679"/>
    </source>
</evidence>
<keyword evidence="6" id="KW-0448">Lipopolysaccharide biosynthesis</keyword>
<feature type="transmembrane region" description="Helical" evidence="10">
    <location>
        <begin position="14"/>
        <end position="35"/>
    </location>
</feature>
<sequence length="308" mass="35054">MNSKTNLINPRPAVIKYALSWIIYLKIWLIAQLPYKIIRLIGKGLGRVIQLLLVSRKKIVATNLKICFPKLDSTAIKQLSRRHFTELGLMIVQTIKAFFGSTTSIEQTAIIHGSQHLDACLAQQQGVLLVTGHFTALDMGAKILCKKYPIAGMYRPHKNPVVEYMVTKSRLKYAAKMFKRDELRPIIKHLKAGGILWYAPDQDYRRGRSEFVPFFGKIASTITATHQMARLSKCKVLFFHVQRNHKQPYYTLTISPPLADFPTKDAIADTARVNKGIEAMIANNPAEYLWVHKRFKTTAEGQKNPYES</sequence>
<dbReference type="PANTHER" id="PTHR30606:SF9">
    <property type="entry name" value="LIPID A BIOSYNTHESIS LAUROYLTRANSFERASE"/>
    <property type="match status" value="1"/>
</dbReference>
<keyword evidence="4 11" id="KW-0808">Transferase</keyword>
<keyword evidence="3" id="KW-0997">Cell inner membrane</keyword>
<comment type="subcellular location">
    <subcellularLocation>
        <location evidence="1">Cell inner membrane</location>
    </subcellularLocation>
</comment>
<dbReference type="Pfam" id="PF03279">
    <property type="entry name" value="Lip_A_acyltrans"/>
    <property type="match status" value="1"/>
</dbReference>
<dbReference type="EMBL" id="UOEW01000118">
    <property type="protein sequence ID" value="VAW35884.1"/>
    <property type="molecule type" value="Genomic_DNA"/>
</dbReference>
<dbReference type="EC" id="2.3.1.241" evidence="11"/>
<evidence type="ECO:0000256" key="5">
    <source>
        <dbReference type="ARBA" id="ARBA00022692"/>
    </source>
</evidence>
<evidence type="ECO:0000256" key="2">
    <source>
        <dbReference type="ARBA" id="ARBA00022475"/>
    </source>
</evidence>
<dbReference type="GO" id="GO:0008913">
    <property type="term" value="F:Kdo2-lipid IVA acyltransferase activity"/>
    <property type="evidence" value="ECO:0007669"/>
    <property type="project" value="UniProtKB-EC"/>
</dbReference>
<dbReference type="PIRSF" id="PIRSF026649">
    <property type="entry name" value="MsbB"/>
    <property type="match status" value="1"/>
</dbReference>
<dbReference type="GO" id="GO:0009103">
    <property type="term" value="P:lipopolysaccharide biosynthetic process"/>
    <property type="evidence" value="ECO:0007669"/>
    <property type="project" value="UniProtKB-KW"/>
</dbReference>
<dbReference type="GO" id="GO:0009245">
    <property type="term" value="P:lipid A biosynthetic process"/>
    <property type="evidence" value="ECO:0007669"/>
    <property type="project" value="InterPro"/>
</dbReference>
<keyword evidence="8 10" id="KW-0472">Membrane</keyword>
<gene>
    <name evidence="11" type="ORF">MNBD_GAMMA01-717</name>
</gene>
<evidence type="ECO:0000256" key="6">
    <source>
        <dbReference type="ARBA" id="ARBA00022985"/>
    </source>
</evidence>
<evidence type="ECO:0000256" key="7">
    <source>
        <dbReference type="ARBA" id="ARBA00022989"/>
    </source>
</evidence>
<keyword evidence="5 10" id="KW-0812">Transmembrane</keyword>
<dbReference type="GO" id="GO:0005886">
    <property type="term" value="C:plasma membrane"/>
    <property type="evidence" value="ECO:0007669"/>
    <property type="project" value="UniProtKB-SubCell"/>
</dbReference>
<dbReference type="InterPro" id="IPR011920">
    <property type="entry name" value="Lipid_A_LpxL_LpxP"/>
</dbReference>
<organism evidence="11">
    <name type="scientific">hydrothermal vent metagenome</name>
    <dbReference type="NCBI Taxonomy" id="652676"/>
    <lineage>
        <taxon>unclassified sequences</taxon>
        <taxon>metagenomes</taxon>
        <taxon>ecological metagenomes</taxon>
    </lineage>
</organism>
<protein>
    <submittedName>
        <fullName evidence="11">Lipid A biosynthesis lauroyl acyltransferase</fullName>
        <ecNumber evidence="11">2.3.1.241</ecNumber>
    </submittedName>
</protein>
<accession>A0A3B0VWX9</accession>